<keyword evidence="2" id="KW-1185">Reference proteome</keyword>
<dbReference type="PANTHER" id="PTHR21529:SF4">
    <property type="entry name" value="TPR AND ANKYRIN REPEAT-CONTAINING PROTEIN 1"/>
    <property type="match status" value="1"/>
</dbReference>
<protein>
    <submittedName>
        <fullName evidence="1">Uncharacterized protein</fullName>
    </submittedName>
</protein>
<feature type="non-terminal residue" evidence="1">
    <location>
        <position position="123"/>
    </location>
</feature>
<accession>A0A392QYP3</accession>
<reference evidence="1 2" key="1">
    <citation type="journal article" date="2018" name="Front. Plant Sci.">
        <title>Red Clover (Trifolium pratense) and Zigzag Clover (T. medium) - A Picture of Genomic Similarities and Differences.</title>
        <authorList>
            <person name="Dluhosova J."/>
            <person name="Istvanek J."/>
            <person name="Nedelnik J."/>
            <person name="Repkova J."/>
        </authorList>
    </citation>
    <scope>NUCLEOTIDE SEQUENCE [LARGE SCALE GENOMIC DNA]</scope>
    <source>
        <strain evidence="2">cv. 10/8</strain>
        <tissue evidence="1">Leaf</tissue>
    </source>
</reference>
<organism evidence="1 2">
    <name type="scientific">Trifolium medium</name>
    <dbReference type="NCBI Taxonomy" id="97028"/>
    <lineage>
        <taxon>Eukaryota</taxon>
        <taxon>Viridiplantae</taxon>
        <taxon>Streptophyta</taxon>
        <taxon>Embryophyta</taxon>
        <taxon>Tracheophyta</taxon>
        <taxon>Spermatophyta</taxon>
        <taxon>Magnoliopsida</taxon>
        <taxon>eudicotyledons</taxon>
        <taxon>Gunneridae</taxon>
        <taxon>Pentapetalae</taxon>
        <taxon>rosids</taxon>
        <taxon>fabids</taxon>
        <taxon>Fabales</taxon>
        <taxon>Fabaceae</taxon>
        <taxon>Papilionoideae</taxon>
        <taxon>50 kb inversion clade</taxon>
        <taxon>NPAAA clade</taxon>
        <taxon>Hologalegina</taxon>
        <taxon>IRL clade</taxon>
        <taxon>Trifolieae</taxon>
        <taxon>Trifolium</taxon>
    </lineage>
</organism>
<name>A0A392QYP3_9FABA</name>
<sequence length="123" mass="14500">MVYQRITEAWQDIMKDVINENLKRKNPLTYGQIGRAVVMILGTTNVKDDLLVQVMTRFEDNEPWKDFIQSIRLYSGDESHNKAVLEMDCTFKLYVALQYSCSVNWIQEVDYISPSCFMYLVER</sequence>
<dbReference type="PANTHER" id="PTHR21529">
    <property type="entry name" value="MAMMARY TURMOR VIRUS RECEPTOR HOMOLOG 1, 2 MTVR1, 2"/>
    <property type="match status" value="1"/>
</dbReference>
<dbReference type="InterPro" id="IPR039904">
    <property type="entry name" value="TRANK1"/>
</dbReference>
<proteinExistence type="predicted"/>
<evidence type="ECO:0000313" key="1">
    <source>
        <dbReference type="EMBL" id="MCI29147.1"/>
    </source>
</evidence>
<dbReference type="AlphaFoldDB" id="A0A392QYP3"/>
<dbReference type="EMBL" id="LXQA010170569">
    <property type="protein sequence ID" value="MCI29147.1"/>
    <property type="molecule type" value="Genomic_DNA"/>
</dbReference>
<dbReference type="Proteomes" id="UP000265520">
    <property type="component" value="Unassembled WGS sequence"/>
</dbReference>
<evidence type="ECO:0000313" key="2">
    <source>
        <dbReference type="Proteomes" id="UP000265520"/>
    </source>
</evidence>
<comment type="caution">
    <text evidence="1">The sequence shown here is derived from an EMBL/GenBank/DDBJ whole genome shotgun (WGS) entry which is preliminary data.</text>
</comment>